<gene>
    <name evidence="2" type="ORF">FHS83_002956</name>
</gene>
<reference evidence="2 3" key="1">
    <citation type="submission" date="2020-03" db="EMBL/GenBank/DDBJ databases">
        <title>Genomic Encyclopedia of Type Strains, Phase IV (KMG-IV): sequencing the most valuable type-strain genomes for metagenomic binning, comparative biology and taxonomic classification.</title>
        <authorList>
            <person name="Goeker M."/>
        </authorList>
    </citation>
    <scope>NUCLEOTIDE SEQUENCE [LARGE SCALE GENOMIC DNA]</scope>
    <source>
        <strain evidence="2 3">DSM 19867</strain>
    </source>
</reference>
<evidence type="ECO:0000313" key="2">
    <source>
        <dbReference type="EMBL" id="NIK89638.1"/>
    </source>
</evidence>
<dbReference type="Gene3D" id="3.30.750.24">
    <property type="entry name" value="STAS domain"/>
    <property type="match status" value="1"/>
</dbReference>
<accession>A0A846N136</accession>
<protein>
    <submittedName>
        <fullName evidence="2">Anti-anti-sigma regulatory factor</fullName>
    </submittedName>
</protein>
<dbReference type="EMBL" id="JAASRM010000001">
    <property type="protein sequence ID" value="NIK89638.1"/>
    <property type="molecule type" value="Genomic_DNA"/>
</dbReference>
<sequence>MTDGTKTIADAGVLKITGPGDIREIAALHGRLNDALAQHHSLVLDLDGLENPDITFVQLIEAGRRQAICTGKSLSLSHRANGELETLLERGGFLTEISSRSFWLMENTP</sequence>
<dbReference type="Pfam" id="PF13466">
    <property type="entry name" value="STAS_2"/>
    <property type="match status" value="1"/>
</dbReference>
<name>A0A846N136_9PROT</name>
<dbReference type="InterPro" id="IPR002645">
    <property type="entry name" value="STAS_dom"/>
</dbReference>
<dbReference type="InterPro" id="IPR036513">
    <property type="entry name" value="STAS_dom_sf"/>
</dbReference>
<proteinExistence type="predicted"/>
<keyword evidence="3" id="KW-1185">Reference proteome</keyword>
<organism evidence="2 3">
    <name type="scientific">Rhizomicrobium palustre</name>
    <dbReference type="NCBI Taxonomy" id="189966"/>
    <lineage>
        <taxon>Bacteria</taxon>
        <taxon>Pseudomonadati</taxon>
        <taxon>Pseudomonadota</taxon>
        <taxon>Alphaproteobacteria</taxon>
        <taxon>Micropepsales</taxon>
        <taxon>Micropepsaceae</taxon>
        <taxon>Rhizomicrobium</taxon>
    </lineage>
</organism>
<dbReference type="RefSeq" id="WP_243846210.1">
    <property type="nucleotide sequence ID" value="NZ_BAAADC010000001.1"/>
</dbReference>
<feature type="domain" description="STAS" evidence="1">
    <location>
        <begin position="13"/>
        <end position="109"/>
    </location>
</feature>
<dbReference type="AlphaFoldDB" id="A0A846N136"/>
<comment type="caution">
    <text evidence="2">The sequence shown here is derived from an EMBL/GenBank/DDBJ whole genome shotgun (WGS) entry which is preliminary data.</text>
</comment>
<dbReference type="Proteomes" id="UP000570514">
    <property type="component" value="Unassembled WGS sequence"/>
</dbReference>
<evidence type="ECO:0000313" key="3">
    <source>
        <dbReference type="Proteomes" id="UP000570514"/>
    </source>
</evidence>
<dbReference type="PROSITE" id="PS50801">
    <property type="entry name" value="STAS"/>
    <property type="match status" value="1"/>
</dbReference>
<dbReference type="SUPFAM" id="SSF52091">
    <property type="entry name" value="SpoIIaa-like"/>
    <property type="match status" value="1"/>
</dbReference>
<dbReference type="InterPro" id="IPR058548">
    <property type="entry name" value="MlaB-like_STAS"/>
</dbReference>
<evidence type="ECO:0000259" key="1">
    <source>
        <dbReference type="PROSITE" id="PS50801"/>
    </source>
</evidence>